<evidence type="ECO:0000313" key="6">
    <source>
        <dbReference type="EMBL" id="KRK37852.1"/>
    </source>
</evidence>
<dbReference type="GO" id="GO:0006508">
    <property type="term" value="P:proteolysis"/>
    <property type="evidence" value="ECO:0007669"/>
    <property type="project" value="UniProtKB-KW"/>
</dbReference>
<protein>
    <submittedName>
        <fullName evidence="6">Cell wall-associated hydrolase</fullName>
    </submittedName>
</protein>
<dbReference type="Gene3D" id="3.90.1720.10">
    <property type="entry name" value="endopeptidase domain like (from Nostoc punctiforme)"/>
    <property type="match status" value="1"/>
</dbReference>
<dbReference type="GeneID" id="97414571"/>
<dbReference type="PATRIC" id="fig|1267003.4.peg.2306"/>
<dbReference type="SUPFAM" id="SSF54001">
    <property type="entry name" value="Cysteine proteinases"/>
    <property type="match status" value="1"/>
</dbReference>
<organism evidence="6 7">
    <name type="scientific">Levilactobacillus parabrevis ATCC 53295</name>
    <dbReference type="NCBI Taxonomy" id="1267003"/>
    <lineage>
        <taxon>Bacteria</taxon>
        <taxon>Bacillati</taxon>
        <taxon>Bacillota</taxon>
        <taxon>Bacilli</taxon>
        <taxon>Lactobacillales</taxon>
        <taxon>Lactobacillaceae</taxon>
        <taxon>Levilactobacillus</taxon>
    </lineage>
</organism>
<keyword evidence="7" id="KW-1185">Reference proteome</keyword>
<evidence type="ECO:0000256" key="4">
    <source>
        <dbReference type="ARBA" id="ARBA00022807"/>
    </source>
</evidence>
<dbReference type="Proteomes" id="UP000051176">
    <property type="component" value="Unassembled WGS sequence"/>
</dbReference>
<proteinExistence type="inferred from homology"/>
<evidence type="ECO:0000256" key="2">
    <source>
        <dbReference type="ARBA" id="ARBA00022670"/>
    </source>
</evidence>
<dbReference type="STRING" id="357278.IV61_GL000164"/>
<name>A0A0R1GU60_9LACO</name>
<comment type="similarity">
    <text evidence="1">Belongs to the peptidase C40 family.</text>
</comment>
<evidence type="ECO:0000313" key="7">
    <source>
        <dbReference type="Proteomes" id="UP000051176"/>
    </source>
</evidence>
<evidence type="ECO:0000256" key="1">
    <source>
        <dbReference type="ARBA" id="ARBA00007074"/>
    </source>
</evidence>
<feature type="domain" description="NlpC/P60" evidence="5">
    <location>
        <begin position="172"/>
        <end position="296"/>
    </location>
</feature>
<dbReference type="eggNOG" id="COG0791">
    <property type="taxonomic scope" value="Bacteria"/>
</dbReference>
<comment type="caution">
    <text evidence="6">The sequence shown here is derived from an EMBL/GenBank/DDBJ whole genome shotgun (WGS) entry which is preliminary data.</text>
</comment>
<dbReference type="OrthoDB" id="1654978at2"/>
<evidence type="ECO:0000259" key="5">
    <source>
        <dbReference type="PROSITE" id="PS51935"/>
    </source>
</evidence>
<dbReference type="RefSeq" id="WP_020088785.1">
    <property type="nucleotide sequence ID" value="NZ_AZCZ01000008.1"/>
</dbReference>
<dbReference type="PROSITE" id="PS51935">
    <property type="entry name" value="NLPC_P60"/>
    <property type="match status" value="1"/>
</dbReference>
<evidence type="ECO:0000256" key="3">
    <source>
        <dbReference type="ARBA" id="ARBA00022801"/>
    </source>
</evidence>
<dbReference type="EMBL" id="AZCZ01000008">
    <property type="protein sequence ID" value="KRK37852.1"/>
    <property type="molecule type" value="Genomic_DNA"/>
</dbReference>
<dbReference type="PANTHER" id="PTHR47053">
    <property type="entry name" value="MUREIN DD-ENDOPEPTIDASE MEPH-RELATED"/>
    <property type="match status" value="1"/>
</dbReference>
<gene>
    <name evidence="6" type="ORF">FD07_GL002190</name>
</gene>
<dbReference type="AlphaFoldDB" id="A0A0R1GU60"/>
<dbReference type="InterPro" id="IPR000064">
    <property type="entry name" value="NLP_P60_dom"/>
</dbReference>
<sequence>MEIRRIKVPTALVWSAPTVATETDQTYLQDGDLTAWLAALQPADRQRLADTNGIVTEALFNDRVVLDRQEGDWAHVFVTRQANRLERRGYPGWIPMTQLTTSDAELEYPTTTVRLVQPTTTLLDAEQQPVLTLPMGTILTTTSQDAEWIQVVTPLGSGQIPAAAAQLGVTGVDDGDRILALGRQFVNTPYLWGGLTPAGFDCSGFIYALHRALGIPVPRDAQDQFANGYPVAPEELTAGDLVFFATDHGTGAIHHVGLYAGAGQILHAPKPGGQVEEVSMAKSAFAPEYAGARRFWQ</sequence>
<dbReference type="Pfam" id="PF00877">
    <property type="entry name" value="NLPC_P60"/>
    <property type="match status" value="1"/>
</dbReference>
<dbReference type="PANTHER" id="PTHR47053:SF3">
    <property type="entry name" value="GAMMA-D-GLUTAMYL-L-LYSINE DIPEPTIDYL-PEPTIDASE"/>
    <property type="match status" value="1"/>
</dbReference>
<keyword evidence="4" id="KW-0788">Thiol protease</keyword>
<dbReference type="InterPro" id="IPR038765">
    <property type="entry name" value="Papain-like_cys_pep_sf"/>
</dbReference>
<keyword evidence="2" id="KW-0645">Protease</keyword>
<dbReference type="InterPro" id="IPR051202">
    <property type="entry name" value="Peptidase_C40"/>
</dbReference>
<keyword evidence="3 6" id="KW-0378">Hydrolase</keyword>
<dbReference type="GO" id="GO:0008234">
    <property type="term" value="F:cysteine-type peptidase activity"/>
    <property type="evidence" value="ECO:0007669"/>
    <property type="project" value="UniProtKB-KW"/>
</dbReference>
<reference evidence="6 7" key="1">
    <citation type="journal article" date="2015" name="Genome Announc.">
        <title>Expanding the biotechnology potential of lactobacilli through comparative genomics of 213 strains and associated genera.</title>
        <authorList>
            <person name="Sun Z."/>
            <person name="Harris H.M."/>
            <person name="McCann A."/>
            <person name="Guo C."/>
            <person name="Argimon S."/>
            <person name="Zhang W."/>
            <person name="Yang X."/>
            <person name="Jeffery I.B."/>
            <person name="Cooney J.C."/>
            <person name="Kagawa T.F."/>
            <person name="Liu W."/>
            <person name="Song Y."/>
            <person name="Salvetti E."/>
            <person name="Wrobel A."/>
            <person name="Rasinkangas P."/>
            <person name="Parkhill J."/>
            <person name="Rea M.C."/>
            <person name="O'Sullivan O."/>
            <person name="Ritari J."/>
            <person name="Douillard F.P."/>
            <person name="Paul Ross R."/>
            <person name="Yang R."/>
            <person name="Briner A.E."/>
            <person name="Felis G.E."/>
            <person name="de Vos W.M."/>
            <person name="Barrangou R."/>
            <person name="Klaenhammer T.R."/>
            <person name="Caufield P.W."/>
            <person name="Cui Y."/>
            <person name="Zhang H."/>
            <person name="O'Toole P.W."/>
        </authorList>
    </citation>
    <scope>NUCLEOTIDE SEQUENCE [LARGE SCALE GENOMIC DNA]</scope>
    <source>
        <strain evidence="6 7">ATCC 53295</strain>
    </source>
</reference>
<accession>A0A0R1GU60</accession>